<protein>
    <submittedName>
        <fullName evidence="2">Uncharacterized protein</fullName>
    </submittedName>
</protein>
<dbReference type="Proteomes" id="UP000189670">
    <property type="component" value="Unassembled WGS sequence"/>
</dbReference>
<keyword evidence="1" id="KW-0812">Transmembrane</keyword>
<keyword evidence="1" id="KW-1133">Transmembrane helix</keyword>
<comment type="caution">
    <text evidence="2">The sequence shown here is derived from an EMBL/GenBank/DDBJ whole genome shotgun (WGS) entry which is preliminary data.</text>
</comment>
<accession>A0A1V1P8S0</accession>
<organism evidence="2 3">
    <name type="scientific">Candidatus Magnetoglobus multicellularis str. Araruama</name>
    <dbReference type="NCBI Taxonomy" id="890399"/>
    <lineage>
        <taxon>Bacteria</taxon>
        <taxon>Pseudomonadati</taxon>
        <taxon>Thermodesulfobacteriota</taxon>
        <taxon>Desulfobacteria</taxon>
        <taxon>Desulfobacterales</taxon>
        <taxon>Desulfobacteraceae</taxon>
        <taxon>Candidatus Magnetoglobus</taxon>
    </lineage>
</organism>
<feature type="transmembrane region" description="Helical" evidence="1">
    <location>
        <begin position="55"/>
        <end position="74"/>
    </location>
</feature>
<evidence type="ECO:0000256" key="1">
    <source>
        <dbReference type="SAM" id="Phobius"/>
    </source>
</evidence>
<gene>
    <name evidence="2" type="ORF">OMM_08244</name>
</gene>
<dbReference type="AlphaFoldDB" id="A0A1V1P8S0"/>
<feature type="transmembrane region" description="Helical" evidence="1">
    <location>
        <begin position="17"/>
        <end position="35"/>
    </location>
</feature>
<dbReference type="EMBL" id="ATBP01000297">
    <property type="protein sequence ID" value="ETR71251.1"/>
    <property type="molecule type" value="Genomic_DNA"/>
</dbReference>
<reference evidence="3" key="1">
    <citation type="submission" date="2012-11" db="EMBL/GenBank/DDBJ databases">
        <authorList>
            <person name="Lucero-Rivera Y.E."/>
            <person name="Tovar-Ramirez D."/>
        </authorList>
    </citation>
    <scope>NUCLEOTIDE SEQUENCE [LARGE SCALE GENOMIC DNA]</scope>
    <source>
        <strain evidence="3">Araruama</strain>
    </source>
</reference>
<evidence type="ECO:0000313" key="3">
    <source>
        <dbReference type="Proteomes" id="UP000189670"/>
    </source>
</evidence>
<feature type="transmembrane region" description="Helical" evidence="1">
    <location>
        <begin position="94"/>
        <end position="113"/>
    </location>
</feature>
<keyword evidence="1" id="KW-0472">Membrane</keyword>
<sequence>MNYHIYIQSSQWRNKALFMKVLACIWRFSLLPLVFGDAHHIKYNNITKEIYLRDIVIIGPFVHSLVVHGILSGFKRPSQQKNYPNSLQSIVHFFYRLPFMGGLCMAGAANLIIQGVMK</sequence>
<name>A0A1V1P8S0_9BACT</name>
<proteinExistence type="predicted"/>
<evidence type="ECO:0000313" key="2">
    <source>
        <dbReference type="EMBL" id="ETR71251.1"/>
    </source>
</evidence>